<dbReference type="KEGG" id="mhb:MHM_04720"/>
<reference evidence="1" key="1">
    <citation type="submission" date="2011-11" db="EMBL/GenBank/DDBJ databases">
        <title>Complete genome sequence of Candidatus Mycoplasma haemominutum.</title>
        <authorList>
            <person name="Barker E.N."/>
            <person name="Darby A.C."/>
            <person name="Helps C.R."/>
            <person name="Peters I.R."/>
            <person name="Hughes M.A."/>
            <person name="Radford A.D."/>
            <person name="Novacco M."/>
            <person name="Boretti F."/>
            <person name="Hofmann-Lehmann R."/>
            <person name="Tasker S."/>
        </authorList>
    </citation>
    <scope>NUCLEOTIDE SEQUENCE</scope>
    <source>
        <strain evidence="1">Birmingham 1</strain>
    </source>
</reference>
<organism evidence="1">
    <name type="scientific">Candidatus Mycoplasma haematominutum 'Birmingham 1'</name>
    <dbReference type="NCBI Taxonomy" id="1116213"/>
    <lineage>
        <taxon>Bacteria</taxon>
        <taxon>Bacillati</taxon>
        <taxon>Mycoplasmatota</taxon>
        <taxon>Mollicutes</taxon>
        <taxon>Mycoplasmataceae</taxon>
        <taxon>Mycoplasma</taxon>
    </lineage>
</organism>
<evidence type="ECO:0000313" key="1">
    <source>
        <dbReference type="EMBL" id="CCE66990.1"/>
    </source>
</evidence>
<proteinExistence type="predicted"/>
<accession>G8C3U2</accession>
<gene>
    <name evidence="1" type="ORF">MHM_04720</name>
</gene>
<sequence>MKAAAWKTILGTIGTGGACSAVGVPISMSSISALPLKSGELNEVQISKCNANNVETDQAIDFGSAPEEKICWAATPSEGGEFSPTAESELTAFLRDQWRNKGNSWHSVTFNDWTQQCTDSTSGWVILVAEDNSKYLGLCKGNDSESLWVKQSTPRDKSSLKLEFCSGECFATSEGENVGTKKYTSAVGSWKEVKFFKQQK</sequence>
<dbReference type="RefSeq" id="WP_015511855.1">
    <property type="nucleotide sequence ID" value="NC_021007.1"/>
</dbReference>
<reference evidence="1" key="2">
    <citation type="submission" date="2011-11" db="EMBL/GenBank/DDBJ databases">
        <authorList>
            <person name="Barker E."/>
        </authorList>
    </citation>
    <scope>NUCLEOTIDE SEQUENCE</scope>
    <source>
        <strain evidence="1">Birmingham 1</strain>
    </source>
</reference>
<dbReference type="PATRIC" id="fig|1116213.3.peg.512"/>
<dbReference type="AlphaFoldDB" id="G8C3U2"/>
<protein>
    <recommendedName>
        <fullName evidence="2">Lipoprotein</fullName>
    </recommendedName>
</protein>
<name>G8C3U2_9MOLU</name>
<dbReference type="PROSITE" id="PS51257">
    <property type="entry name" value="PROKAR_LIPOPROTEIN"/>
    <property type="match status" value="1"/>
</dbReference>
<evidence type="ECO:0008006" key="2">
    <source>
        <dbReference type="Google" id="ProtNLM"/>
    </source>
</evidence>
<dbReference type="HOGENOM" id="CLU_107062_0_0_14"/>
<dbReference type="EMBL" id="HE613254">
    <property type="protein sequence ID" value="CCE66990.1"/>
    <property type="molecule type" value="Genomic_DNA"/>
</dbReference>